<evidence type="ECO:0000256" key="4">
    <source>
        <dbReference type="ARBA" id="ARBA00025742"/>
    </source>
</evidence>
<sequence>MPPMRTVVHLSDLHFGRVDSTLVDPLTRAVRELKPDLVVISGDLTQRARTTQFIEARRFLDGLPKPRIVVPGNHDVPLYNLPARFLGPFVKYRYYISENLEPFYADEEIAVVGVNTARSLTVKNGRINQRQLNGICQHLCAYPDVVTKIVVTHHPFDLPEGYREGSLVGRARMAMDILARCGVDVFLAGHLHVSHSRHTGERYRIAGYKALAISAGTALSVRRRSESNAFNVLRIRHPELELERYAWQEETASFSRFAVDFFERRADGWMRVSDETGTR</sequence>
<dbReference type="InterPro" id="IPR050884">
    <property type="entry name" value="CNP_phosphodiesterase-III"/>
</dbReference>
<evidence type="ECO:0000313" key="7">
    <source>
        <dbReference type="Proteomes" id="UP000266313"/>
    </source>
</evidence>
<dbReference type="PANTHER" id="PTHR42988:SF2">
    <property type="entry name" value="CYCLIC NUCLEOTIDE PHOSPHODIESTERASE CBUA0032-RELATED"/>
    <property type="match status" value="1"/>
</dbReference>
<comment type="similarity">
    <text evidence="4">Belongs to the cyclic nucleotide phosphodiesterase class-III family.</text>
</comment>
<dbReference type="GO" id="GO:0046872">
    <property type="term" value="F:metal ion binding"/>
    <property type="evidence" value="ECO:0007669"/>
    <property type="project" value="UniProtKB-KW"/>
</dbReference>
<dbReference type="CDD" id="cd07400">
    <property type="entry name" value="MPP_1"/>
    <property type="match status" value="1"/>
</dbReference>
<reference evidence="6 7" key="1">
    <citation type="submission" date="2016-12" db="EMBL/GenBank/DDBJ databases">
        <title>Genome sequencing of Methylocaldum marinum.</title>
        <authorList>
            <person name="Takeuchi M."/>
            <person name="Kamagata Y."/>
            <person name="Hiraoka S."/>
            <person name="Oshima K."/>
            <person name="Hattori M."/>
            <person name="Iwasaki W."/>
        </authorList>
    </citation>
    <scope>NUCLEOTIDE SEQUENCE [LARGE SCALE GENOMIC DNA]</scope>
    <source>
        <strain evidence="6 7">S8</strain>
    </source>
</reference>
<organism evidence="6 7">
    <name type="scientific">Methylocaldum marinum</name>
    <dbReference type="NCBI Taxonomy" id="1432792"/>
    <lineage>
        <taxon>Bacteria</taxon>
        <taxon>Pseudomonadati</taxon>
        <taxon>Pseudomonadota</taxon>
        <taxon>Gammaproteobacteria</taxon>
        <taxon>Methylococcales</taxon>
        <taxon>Methylococcaceae</taxon>
        <taxon>Methylocaldum</taxon>
    </lineage>
</organism>
<gene>
    <name evidence="6" type="ORF">sS8_1369</name>
</gene>
<dbReference type="AlphaFoldDB" id="A0A250KU80"/>
<dbReference type="InterPro" id="IPR004843">
    <property type="entry name" value="Calcineurin-like_PHP"/>
</dbReference>
<dbReference type="Gene3D" id="3.60.21.10">
    <property type="match status" value="1"/>
</dbReference>
<dbReference type="SUPFAM" id="SSF56300">
    <property type="entry name" value="Metallo-dependent phosphatases"/>
    <property type="match status" value="1"/>
</dbReference>
<dbReference type="Proteomes" id="UP000266313">
    <property type="component" value="Chromosome"/>
</dbReference>
<dbReference type="EMBL" id="AP017928">
    <property type="protein sequence ID" value="BBA33329.1"/>
    <property type="molecule type" value="Genomic_DNA"/>
</dbReference>
<evidence type="ECO:0000256" key="3">
    <source>
        <dbReference type="ARBA" id="ARBA00023004"/>
    </source>
</evidence>
<feature type="domain" description="Calcineurin-like phosphoesterase" evidence="5">
    <location>
        <begin position="6"/>
        <end position="193"/>
    </location>
</feature>
<name>A0A250KU80_9GAMM</name>
<evidence type="ECO:0000256" key="2">
    <source>
        <dbReference type="ARBA" id="ARBA00022801"/>
    </source>
</evidence>
<keyword evidence="3" id="KW-0408">Iron</keyword>
<dbReference type="PANTHER" id="PTHR42988">
    <property type="entry name" value="PHOSPHOHYDROLASE"/>
    <property type="match status" value="1"/>
</dbReference>
<keyword evidence="2" id="KW-0378">Hydrolase</keyword>
<protein>
    <recommendedName>
        <fullName evidence="5">Calcineurin-like phosphoesterase domain-containing protein</fullName>
    </recommendedName>
</protein>
<keyword evidence="1" id="KW-0479">Metal-binding</keyword>
<keyword evidence="7" id="KW-1185">Reference proteome</keyword>
<dbReference type="GO" id="GO:0016787">
    <property type="term" value="F:hydrolase activity"/>
    <property type="evidence" value="ECO:0007669"/>
    <property type="project" value="UniProtKB-KW"/>
</dbReference>
<dbReference type="KEGG" id="mmai:sS8_1369"/>
<dbReference type="Pfam" id="PF00149">
    <property type="entry name" value="Metallophos"/>
    <property type="match status" value="1"/>
</dbReference>
<evidence type="ECO:0000313" key="6">
    <source>
        <dbReference type="EMBL" id="BBA33329.1"/>
    </source>
</evidence>
<evidence type="ECO:0000256" key="1">
    <source>
        <dbReference type="ARBA" id="ARBA00022723"/>
    </source>
</evidence>
<evidence type="ECO:0000259" key="5">
    <source>
        <dbReference type="Pfam" id="PF00149"/>
    </source>
</evidence>
<proteinExistence type="inferred from homology"/>
<dbReference type="InterPro" id="IPR029052">
    <property type="entry name" value="Metallo-depent_PP-like"/>
</dbReference>
<accession>A0A250KU80</accession>